<organism evidence="3 4">
    <name type="scientific">Aspergillus pseudonomiae</name>
    <dbReference type="NCBI Taxonomy" id="1506151"/>
    <lineage>
        <taxon>Eukaryota</taxon>
        <taxon>Fungi</taxon>
        <taxon>Dikarya</taxon>
        <taxon>Ascomycota</taxon>
        <taxon>Pezizomycotina</taxon>
        <taxon>Eurotiomycetes</taxon>
        <taxon>Eurotiomycetidae</taxon>
        <taxon>Eurotiales</taxon>
        <taxon>Aspergillaceae</taxon>
        <taxon>Aspergillus</taxon>
        <taxon>Aspergillus subgen. Circumdati</taxon>
    </lineage>
</organism>
<feature type="domain" description="INO80 complex subunit B-like conserved region" evidence="2">
    <location>
        <begin position="1"/>
        <end position="84"/>
    </location>
</feature>
<dbReference type="OrthoDB" id="2021186at2759"/>
<dbReference type="GeneID" id="43666532"/>
<feature type="compositionally biased region" description="Basic and acidic residues" evidence="1">
    <location>
        <begin position="1"/>
        <end position="25"/>
    </location>
</feature>
<evidence type="ECO:0000313" key="3">
    <source>
        <dbReference type="EMBL" id="KAE8404644.1"/>
    </source>
</evidence>
<feature type="compositionally biased region" description="Low complexity" evidence="1">
    <location>
        <begin position="43"/>
        <end position="53"/>
    </location>
</feature>
<proteinExistence type="predicted"/>
<dbReference type="AlphaFoldDB" id="A0A5N7DEG7"/>
<sequence>MRRAEMARRRKNLSEKRNEEEKMDTINRLLRKQAPKRRGRIPAAEAAETASAEQQTHEFERLDPAMVRWISGREGSKVIVSEEWLGAPAGRVFGETPLESSGPRKLVEEV</sequence>
<evidence type="ECO:0000259" key="2">
    <source>
        <dbReference type="SMART" id="SM01406"/>
    </source>
</evidence>
<protein>
    <submittedName>
        <fullName evidence="3">PAPA-1-like conserved region-domain-containing protein</fullName>
    </submittedName>
</protein>
<dbReference type="Pfam" id="PF04795">
    <property type="entry name" value="PAPA-1"/>
    <property type="match status" value="1"/>
</dbReference>
<dbReference type="GO" id="GO:0006338">
    <property type="term" value="P:chromatin remodeling"/>
    <property type="evidence" value="ECO:0007669"/>
    <property type="project" value="InterPro"/>
</dbReference>
<dbReference type="PANTHER" id="PTHR21561">
    <property type="entry name" value="INO80 COMPLEX SUBUNIT B"/>
    <property type="match status" value="1"/>
</dbReference>
<dbReference type="GO" id="GO:0031011">
    <property type="term" value="C:Ino80 complex"/>
    <property type="evidence" value="ECO:0007669"/>
    <property type="project" value="InterPro"/>
</dbReference>
<dbReference type="InterPro" id="IPR006880">
    <property type="entry name" value="INO80B_C"/>
</dbReference>
<reference evidence="3 4" key="1">
    <citation type="submission" date="2019-04" db="EMBL/GenBank/DDBJ databases">
        <authorList>
            <consortium name="DOE Joint Genome Institute"/>
            <person name="Mondo S."/>
            <person name="Kjaerbolling I."/>
            <person name="Vesth T."/>
            <person name="Frisvad J.C."/>
            <person name="Nybo J.L."/>
            <person name="Theobald S."/>
            <person name="Kildgaard S."/>
            <person name="Isbrandt T."/>
            <person name="Kuo A."/>
            <person name="Sato A."/>
            <person name="Lyhne E.K."/>
            <person name="Kogle M.E."/>
            <person name="Wiebenga A."/>
            <person name="Kun R.S."/>
            <person name="Lubbers R.J."/>
            <person name="Makela M.R."/>
            <person name="Barry K."/>
            <person name="Chovatia M."/>
            <person name="Clum A."/>
            <person name="Daum C."/>
            <person name="Haridas S."/>
            <person name="He G."/>
            <person name="LaButti K."/>
            <person name="Lipzen A."/>
            <person name="Riley R."/>
            <person name="Salamov A."/>
            <person name="Simmons B.A."/>
            <person name="Magnuson J.K."/>
            <person name="Henrissat B."/>
            <person name="Mortensen U.H."/>
            <person name="Larsen T.O."/>
            <person name="Devries R.P."/>
            <person name="Grigoriev I.V."/>
            <person name="Machida M."/>
            <person name="Baker S.E."/>
            <person name="Andersen M.R."/>
            <person name="Cantor M.N."/>
            <person name="Hua S.X."/>
        </authorList>
    </citation>
    <scope>NUCLEOTIDE SEQUENCE [LARGE SCALE GENOMIC DNA]</scope>
    <source>
        <strain evidence="3 4">CBS 119388</strain>
    </source>
</reference>
<gene>
    <name evidence="3" type="ORF">BDV37DRAFT_247194</name>
</gene>
<feature type="compositionally biased region" description="Basic residues" evidence="1">
    <location>
        <begin position="29"/>
        <end position="40"/>
    </location>
</feature>
<dbReference type="Proteomes" id="UP000325579">
    <property type="component" value="Unassembled WGS sequence"/>
</dbReference>
<dbReference type="SMART" id="SM01406">
    <property type="entry name" value="PAPA-1"/>
    <property type="match status" value="1"/>
</dbReference>
<feature type="region of interest" description="Disordered" evidence="1">
    <location>
        <begin position="1"/>
        <end position="59"/>
    </location>
</feature>
<dbReference type="PANTHER" id="PTHR21561:SF12">
    <property type="entry name" value="INO80 COMPLEX SUBUNIT B"/>
    <property type="match status" value="1"/>
</dbReference>
<evidence type="ECO:0000313" key="4">
    <source>
        <dbReference type="Proteomes" id="UP000325579"/>
    </source>
</evidence>
<dbReference type="InterPro" id="IPR029523">
    <property type="entry name" value="INO80B/Ies2"/>
</dbReference>
<keyword evidence="4" id="KW-1185">Reference proteome</keyword>
<evidence type="ECO:0000256" key="1">
    <source>
        <dbReference type="SAM" id="MobiDB-lite"/>
    </source>
</evidence>
<accession>A0A5N7DEG7</accession>
<dbReference type="EMBL" id="ML736766">
    <property type="protein sequence ID" value="KAE8404644.1"/>
    <property type="molecule type" value="Genomic_DNA"/>
</dbReference>
<dbReference type="RefSeq" id="XP_031941963.1">
    <property type="nucleotide sequence ID" value="XM_032081841.1"/>
</dbReference>
<name>A0A5N7DEG7_9EURO</name>